<dbReference type="PANTHER" id="PTHR44051:SF8">
    <property type="entry name" value="GLUTATHIONE S-TRANSFERASE GSTA"/>
    <property type="match status" value="1"/>
</dbReference>
<dbReference type="InterPro" id="IPR004046">
    <property type="entry name" value="GST_C"/>
</dbReference>
<dbReference type="Pfam" id="PF13409">
    <property type="entry name" value="GST_N_2"/>
    <property type="match status" value="1"/>
</dbReference>
<dbReference type="AlphaFoldDB" id="A0A4R6VMU5"/>
<dbReference type="CDD" id="cd03188">
    <property type="entry name" value="GST_C_Beta"/>
    <property type="match status" value="1"/>
</dbReference>
<dbReference type="SFLD" id="SFLDS00019">
    <property type="entry name" value="Glutathione_Transferase_(cytos"/>
    <property type="match status" value="1"/>
</dbReference>
<dbReference type="InterPro" id="IPR040079">
    <property type="entry name" value="Glutathione_S-Trfase"/>
</dbReference>
<dbReference type="InterPro" id="IPR036282">
    <property type="entry name" value="Glutathione-S-Trfase_C_sf"/>
</dbReference>
<dbReference type="Pfam" id="PF00043">
    <property type="entry name" value="GST_C"/>
    <property type="match status" value="1"/>
</dbReference>
<dbReference type="SUPFAM" id="SSF52833">
    <property type="entry name" value="Thioredoxin-like"/>
    <property type="match status" value="1"/>
</dbReference>
<organism evidence="3 4">
    <name type="scientific">Maritalea mobilis</name>
    <dbReference type="NCBI Taxonomy" id="483324"/>
    <lineage>
        <taxon>Bacteria</taxon>
        <taxon>Pseudomonadati</taxon>
        <taxon>Pseudomonadota</taxon>
        <taxon>Alphaproteobacteria</taxon>
        <taxon>Hyphomicrobiales</taxon>
        <taxon>Devosiaceae</taxon>
        <taxon>Maritalea</taxon>
    </lineage>
</organism>
<sequence>MTYKLYWYAGSAAMAPHAILHDIGGEFELIKAEGAYLKSEAYRKLNPNSTVPVLIHGDGKAIYESAAICQFLAEQHPETGLSPAPDDPLRGQYLQWMTHLTNTVQEAMTIWWHPDHYTEIEEVQQKLVRESEARLDKLWQVLDRHLQENGPHLCGERFFACDYYLAMLIRWTREMEKPGEHYPHLNHLVHLAMARPAYQKMLDDQNIDQNLLPDMI</sequence>
<evidence type="ECO:0000313" key="4">
    <source>
        <dbReference type="Proteomes" id="UP000295391"/>
    </source>
</evidence>
<dbReference type="Gene3D" id="1.20.1050.10">
    <property type="match status" value="1"/>
</dbReference>
<dbReference type="Gene3D" id="3.40.30.10">
    <property type="entry name" value="Glutaredoxin"/>
    <property type="match status" value="1"/>
</dbReference>
<protein>
    <submittedName>
        <fullName evidence="3">Glutathione S-transferase</fullName>
    </submittedName>
</protein>
<dbReference type="Proteomes" id="UP000295391">
    <property type="component" value="Unassembled WGS sequence"/>
</dbReference>
<dbReference type="InterPro" id="IPR036249">
    <property type="entry name" value="Thioredoxin-like_sf"/>
</dbReference>
<dbReference type="PROSITE" id="PS50405">
    <property type="entry name" value="GST_CTER"/>
    <property type="match status" value="1"/>
</dbReference>
<proteinExistence type="predicted"/>
<keyword evidence="3" id="KW-0808">Transferase</keyword>
<evidence type="ECO:0000259" key="1">
    <source>
        <dbReference type="PROSITE" id="PS50404"/>
    </source>
</evidence>
<accession>A0A4R6VMU5</accession>
<dbReference type="RefSeq" id="WP_133573018.1">
    <property type="nucleotide sequence ID" value="NZ_SNYR01000002.1"/>
</dbReference>
<dbReference type="EMBL" id="SNYR01000002">
    <property type="protein sequence ID" value="TDQ64407.1"/>
    <property type="molecule type" value="Genomic_DNA"/>
</dbReference>
<dbReference type="InterPro" id="IPR010987">
    <property type="entry name" value="Glutathione-S-Trfase_C-like"/>
</dbReference>
<evidence type="ECO:0000259" key="2">
    <source>
        <dbReference type="PROSITE" id="PS50405"/>
    </source>
</evidence>
<comment type="caution">
    <text evidence="3">The sequence shown here is derived from an EMBL/GenBank/DDBJ whole genome shotgun (WGS) entry which is preliminary data.</text>
</comment>
<feature type="domain" description="GST C-terminal" evidence="2">
    <location>
        <begin position="86"/>
        <end position="214"/>
    </location>
</feature>
<keyword evidence="4" id="KW-1185">Reference proteome</keyword>
<dbReference type="SUPFAM" id="SSF47616">
    <property type="entry name" value="GST C-terminal domain-like"/>
    <property type="match status" value="1"/>
</dbReference>
<dbReference type="GO" id="GO:0016740">
    <property type="term" value="F:transferase activity"/>
    <property type="evidence" value="ECO:0007669"/>
    <property type="project" value="UniProtKB-KW"/>
</dbReference>
<dbReference type="SFLD" id="SFLDG01150">
    <property type="entry name" value="Main.1:_Beta-like"/>
    <property type="match status" value="1"/>
</dbReference>
<dbReference type="SFLD" id="SFLDG00358">
    <property type="entry name" value="Main_(cytGST)"/>
    <property type="match status" value="1"/>
</dbReference>
<evidence type="ECO:0000313" key="3">
    <source>
        <dbReference type="EMBL" id="TDQ64407.1"/>
    </source>
</evidence>
<dbReference type="PANTHER" id="PTHR44051">
    <property type="entry name" value="GLUTATHIONE S-TRANSFERASE-RELATED"/>
    <property type="match status" value="1"/>
</dbReference>
<gene>
    <name evidence="3" type="ORF">ATL17_2426</name>
</gene>
<dbReference type="InterPro" id="IPR004045">
    <property type="entry name" value="Glutathione_S-Trfase_N"/>
</dbReference>
<dbReference type="OrthoDB" id="9810080at2"/>
<name>A0A4R6VMU5_9HYPH</name>
<dbReference type="CDD" id="cd03057">
    <property type="entry name" value="GST_N_Beta"/>
    <property type="match status" value="1"/>
</dbReference>
<reference evidence="3 4" key="1">
    <citation type="submission" date="2019-03" db="EMBL/GenBank/DDBJ databases">
        <title>Genomic Encyclopedia of Type Strains, Phase III (KMG-III): the genomes of soil and plant-associated and newly described type strains.</title>
        <authorList>
            <person name="Whitman W."/>
        </authorList>
    </citation>
    <scope>NUCLEOTIDE SEQUENCE [LARGE SCALE GENOMIC DNA]</scope>
    <source>
        <strain evidence="3 4">CGMCC 1.7002</strain>
    </source>
</reference>
<dbReference type="PROSITE" id="PS50404">
    <property type="entry name" value="GST_NTER"/>
    <property type="match status" value="1"/>
</dbReference>
<feature type="domain" description="GST N-terminal" evidence="1">
    <location>
        <begin position="1"/>
        <end position="80"/>
    </location>
</feature>